<dbReference type="KEGG" id="mear:Mpt1_c00280"/>
<dbReference type="Pfam" id="PF03764">
    <property type="entry name" value="EFG_IV"/>
    <property type="match status" value="1"/>
</dbReference>
<dbReference type="AlphaFoldDB" id="A0A0A7LEI0"/>
<keyword evidence="7" id="KW-0648">Protein biosynthesis</keyword>
<dbReference type="FunFam" id="3.30.70.240:FF:000001">
    <property type="entry name" value="Elongation factor G"/>
    <property type="match status" value="1"/>
</dbReference>
<evidence type="ECO:0000256" key="9">
    <source>
        <dbReference type="ARBA" id="ARBA00024731"/>
    </source>
</evidence>
<dbReference type="CDD" id="cd01514">
    <property type="entry name" value="Elongation_Factor_C"/>
    <property type="match status" value="1"/>
</dbReference>
<evidence type="ECO:0000256" key="4">
    <source>
        <dbReference type="ARBA" id="ARBA00022490"/>
    </source>
</evidence>
<organism evidence="11 12">
    <name type="scientific">Candidatus Methanoplasma termitum</name>
    <dbReference type="NCBI Taxonomy" id="1577791"/>
    <lineage>
        <taxon>Archaea</taxon>
        <taxon>Methanobacteriati</taxon>
        <taxon>Thermoplasmatota</taxon>
        <taxon>Thermoplasmata</taxon>
        <taxon>Methanomassiliicoccales</taxon>
        <taxon>Methanomassiliicoccaceae</taxon>
        <taxon>Candidatus Methanoplasma</taxon>
    </lineage>
</organism>
<evidence type="ECO:0000256" key="8">
    <source>
        <dbReference type="ARBA" id="ARBA00023134"/>
    </source>
</evidence>
<dbReference type="SUPFAM" id="SSF54211">
    <property type="entry name" value="Ribosomal protein S5 domain 2-like"/>
    <property type="match status" value="1"/>
</dbReference>
<dbReference type="CDD" id="cd16268">
    <property type="entry name" value="EF2_II"/>
    <property type="match status" value="1"/>
</dbReference>
<dbReference type="STRING" id="1577791.Mpt1_c00280"/>
<dbReference type="Pfam" id="PF03144">
    <property type="entry name" value="GTP_EFTU_D2"/>
    <property type="match status" value="1"/>
</dbReference>
<dbReference type="GO" id="GO:0003924">
    <property type="term" value="F:GTPase activity"/>
    <property type="evidence" value="ECO:0007669"/>
    <property type="project" value="InterPro"/>
</dbReference>
<comment type="similarity">
    <text evidence="2">Belongs to the TRAFAC class translation factor GTPase superfamily. Classic translation factor GTPase family. EF-G/EF-2 subfamily.</text>
</comment>
<dbReference type="SMART" id="SM00889">
    <property type="entry name" value="EFG_IV"/>
    <property type="match status" value="1"/>
</dbReference>
<dbReference type="InterPro" id="IPR041095">
    <property type="entry name" value="EFG_II"/>
</dbReference>
<keyword evidence="6" id="KW-0251">Elongation factor</keyword>
<dbReference type="PRINTS" id="PR00315">
    <property type="entry name" value="ELONGATNFCT"/>
</dbReference>
<keyword evidence="5" id="KW-0547">Nucleotide-binding</keyword>
<dbReference type="InterPro" id="IPR004161">
    <property type="entry name" value="EFTu-like_2"/>
</dbReference>
<keyword evidence="4" id="KW-0963">Cytoplasm</keyword>
<evidence type="ECO:0000256" key="5">
    <source>
        <dbReference type="ARBA" id="ARBA00022741"/>
    </source>
</evidence>
<keyword evidence="8" id="KW-0342">GTP-binding</keyword>
<evidence type="ECO:0000256" key="3">
    <source>
        <dbReference type="ARBA" id="ARBA00017891"/>
    </source>
</evidence>
<dbReference type="Gene3D" id="3.30.230.10">
    <property type="match status" value="1"/>
</dbReference>
<accession>A0A0A7LEI0</accession>
<dbReference type="FunFam" id="3.30.70.870:FF:000002">
    <property type="entry name" value="Translation elongation factor 2"/>
    <property type="match status" value="1"/>
</dbReference>
<dbReference type="InterPro" id="IPR004543">
    <property type="entry name" value="Transl_elong_EFG/EF2_arc"/>
</dbReference>
<reference evidence="11 12" key="1">
    <citation type="journal article" date="2014" name="Appl. Environ. Microbiol.">
        <title>Comparative Genome Analysis of 'Candidatus Methanoplasma termitum' Indicates a New Mode of Energy Metabolism in the Seventh Order of Methanogens.</title>
        <authorList>
            <person name="Lang K."/>
            <person name="Schuldes J."/>
            <person name="Klingl A."/>
            <person name="Poehlein A."/>
            <person name="Daniel R."/>
            <person name="Brune A."/>
        </authorList>
    </citation>
    <scope>NUCLEOTIDE SEQUENCE [LARGE SCALE GENOMIC DNA]</scope>
    <source>
        <strain evidence="12">Mpt1</strain>
    </source>
</reference>
<dbReference type="InterPro" id="IPR020568">
    <property type="entry name" value="Ribosomal_Su5_D2-typ_SF"/>
</dbReference>
<dbReference type="InterPro" id="IPR027417">
    <property type="entry name" value="P-loop_NTPase"/>
</dbReference>
<protein>
    <recommendedName>
        <fullName evidence="3">Elongation factor 2</fullName>
    </recommendedName>
</protein>
<dbReference type="Gene3D" id="3.30.70.870">
    <property type="entry name" value="Elongation Factor G (Translational Gtpase), domain 3"/>
    <property type="match status" value="1"/>
</dbReference>
<dbReference type="SMART" id="SM00838">
    <property type="entry name" value="EFG_C"/>
    <property type="match status" value="1"/>
</dbReference>
<dbReference type="InterPro" id="IPR000795">
    <property type="entry name" value="T_Tr_GTP-bd_dom"/>
</dbReference>
<dbReference type="HOGENOM" id="CLU_002794_11_1_2"/>
<dbReference type="Proteomes" id="UP000030787">
    <property type="component" value="Chromosome"/>
</dbReference>
<dbReference type="SUPFAM" id="SSF50447">
    <property type="entry name" value="Translation proteins"/>
    <property type="match status" value="1"/>
</dbReference>
<dbReference type="PROSITE" id="PS51722">
    <property type="entry name" value="G_TR_2"/>
    <property type="match status" value="1"/>
</dbReference>
<dbReference type="InterPro" id="IPR009000">
    <property type="entry name" value="Transl_B-barrel_sf"/>
</dbReference>
<comment type="function">
    <text evidence="9">Catalyzes the GTP-dependent ribosomal translocation step during translation elongation. During this step, the ribosome changes from the pre-translocational (PRE) to the post-translocational (POST) state as the newly formed A-site-bound peptidyl-tRNA and P-site-bound deacylated tRNA move to the P and E sites, respectively. Catalyzes the coordinated movement of the two tRNA molecules, the mRNA and conformational changes in the ribosome.</text>
</comment>
<dbReference type="GO" id="GO:0005829">
    <property type="term" value="C:cytosol"/>
    <property type="evidence" value="ECO:0007669"/>
    <property type="project" value="TreeGrafter"/>
</dbReference>
<dbReference type="GO" id="GO:0005525">
    <property type="term" value="F:GTP binding"/>
    <property type="evidence" value="ECO:0007669"/>
    <property type="project" value="UniProtKB-KW"/>
</dbReference>
<evidence type="ECO:0000313" key="11">
    <source>
        <dbReference type="EMBL" id="AIZ55936.1"/>
    </source>
</evidence>
<dbReference type="GO" id="GO:1990904">
    <property type="term" value="C:ribonucleoprotein complex"/>
    <property type="evidence" value="ECO:0007669"/>
    <property type="project" value="TreeGrafter"/>
</dbReference>
<dbReference type="CDD" id="cd16261">
    <property type="entry name" value="EF2_snRNP_III"/>
    <property type="match status" value="1"/>
</dbReference>
<feature type="domain" description="Tr-type G" evidence="10">
    <location>
        <begin position="19"/>
        <end position="261"/>
    </location>
</feature>
<sequence length="735" mass="80930">MGRKEDNIKRATELMIQPEFIRNIGTAAHIDHGKTTFSDNLIAGAGMMSADLAGKQCVLDFDEQEAARGITINAASASMVHKFEGKEYLINLIDTPGHVDFGGDVTRAMRALDGVFILCCAVEGIMPQTETVIRQALKERVRPLLFINKVDRMIVEQQVTKEMMIAKFSKIVAEFNHKIADILPAPLNKQWQVSIQDGTVAFGSAYNNWAISSTFMQKSKITFSDVFEYCGREGGQKELAKKSPIHEVVLEMAIKHIQNPRDAQRLRIPVIWKGDLDSEIGKEMMHCDHDGATALMVNKIIMDPHAGEVAIGRLFAGTVKKGDVLHIAGMPNPQRVQTVALMVGADRITTDSVVAGNIAAITGLKDAIAGSTVSSLNDMDPFEKMAHYSEPVVTKAIEAKNMKDLPKLVEVLRSVAKADPSLNIEINNETGEHLLSGMGELHLEITEYRIVKEQGVDIVASPPIVVYQEGIKGSNQNTFEGKSPNKHNKFYFLVEPLEQTITDAIRKGEIDPDAKIKDPKALAKQLEELGLSKEEAKCVVMFKNNNMLEDCTKGIQYLHETMELIKQSFEEAMMKGPLAAEKVAGVKVKLMDAKLHEDTIHRGPAQVIPAVRDGIYGAMCEAGRTIREPMTKVFISVPPDYMGGAINLINQRRGTILEMGQDGSDATVSAECPIADMFGFASDIRGSTQGRALWSTENAGFKQLPPELQKKVVTEIRTRKGLNPEPYDARYYSGL</sequence>
<evidence type="ECO:0000256" key="7">
    <source>
        <dbReference type="ARBA" id="ARBA00022917"/>
    </source>
</evidence>
<dbReference type="InterPro" id="IPR000640">
    <property type="entry name" value="EFG_V-like"/>
</dbReference>
<dbReference type="InterPro" id="IPR005517">
    <property type="entry name" value="Transl_elong_EFG/EF2_IV"/>
</dbReference>
<evidence type="ECO:0000259" key="10">
    <source>
        <dbReference type="PROSITE" id="PS51722"/>
    </source>
</evidence>
<proteinExistence type="inferred from homology"/>
<dbReference type="SUPFAM" id="SSF54980">
    <property type="entry name" value="EF-G C-terminal domain-like"/>
    <property type="match status" value="2"/>
</dbReference>
<dbReference type="EMBL" id="CP010070">
    <property type="protein sequence ID" value="AIZ55936.1"/>
    <property type="molecule type" value="Genomic_DNA"/>
</dbReference>
<dbReference type="RefSeq" id="WP_048111141.1">
    <property type="nucleotide sequence ID" value="NZ_CP010070.1"/>
</dbReference>
<dbReference type="InterPro" id="IPR035647">
    <property type="entry name" value="EFG_III/V"/>
</dbReference>
<gene>
    <name evidence="11" type="primary">fusA</name>
    <name evidence="11" type="ORF">Mpt1_c00280</name>
</gene>
<evidence type="ECO:0000256" key="6">
    <source>
        <dbReference type="ARBA" id="ARBA00022768"/>
    </source>
</evidence>
<dbReference type="Gene3D" id="3.40.50.300">
    <property type="entry name" value="P-loop containing nucleotide triphosphate hydrolases"/>
    <property type="match status" value="1"/>
</dbReference>
<dbReference type="NCBIfam" id="TIGR00490">
    <property type="entry name" value="aEF-2"/>
    <property type="match status" value="1"/>
</dbReference>
<dbReference type="Pfam" id="PF14492">
    <property type="entry name" value="EFG_III"/>
    <property type="match status" value="1"/>
</dbReference>
<comment type="subcellular location">
    <subcellularLocation>
        <location evidence="1">Cytoplasm</location>
    </subcellularLocation>
</comment>
<dbReference type="InterPro" id="IPR005225">
    <property type="entry name" value="Small_GTP-bd"/>
</dbReference>
<name>A0A0A7LEI0_9ARCH</name>
<dbReference type="InterPro" id="IPR014721">
    <property type="entry name" value="Ribsml_uS5_D2-typ_fold_subgr"/>
</dbReference>
<keyword evidence="12" id="KW-1185">Reference proteome</keyword>
<dbReference type="Pfam" id="PF00679">
    <property type="entry name" value="EFG_C"/>
    <property type="match status" value="1"/>
</dbReference>
<dbReference type="NCBIfam" id="TIGR00231">
    <property type="entry name" value="small_GTP"/>
    <property type="match status" value="1"/>
</dbReference>
<evidence type="ECO:0000256" key="2">
    <source>
        <dbReference type="ARBA" id="ARBA00005870"/>
    </source>
</evidence>
<dbReference type="CDD" id="cd01681">
    <property type="entry name" value="aeEF2_snRNP_like_IV"/>
    <property type="match status" value="1"/>
</dbReference>
<dbReference type="InterPro" id="IPR031157">
    <property type="entry name" value="G_TR_CS"/>
</dbReference>
<dbReference type="PANTHER" id="PTHR42908:SF3">
    <property type="entry name" value="ELONGATION FACTOR-LIKE GTPASE 1"/>
    <property type="match status" value="1"/>
</dbReference>
<dbReference type="PANTHER" id="PTHR42908">
    <property type="entry name" value="TRANSLATION ELONGATION FACTOR-RELATED"/>
    <property type="match status" value="1"/>
</dbReference>
<dbReference type="GeneID" id="24817703"/>
<dbReference type="PROSITE" id="PS00301">
    <property type="entry name" value="G_TR_1"/>
    <property type="match status" value="1"/>
</dbReference>
<dbReference type="OrthoDB" id="6290at2157"/>
<dbReference type="Gene3D" id="3.30.70.240">
    <property type="match status" value="1"/>
</dbReference>
<evidence type="ECO:0000256" key="1">
    <source>
        <dbReference type="ARBA" id="ARBA00004496"/>
    </source>
</evidence>
<evidence type="ECO:0000313" key="12">
    <source>
        <dbReference type="Proteomes" id="UP000030787"/>
    </source>
</evidence>
<dbReference type="GO" id="GO:0003746">
    <property type="term" value="F:translation elongation factor activity"/>
    <property type="evidence" value="ECO:0007669"/>
    <property type="project" value="UniProtKB-KW"/>
</dbReference>
<dbReference type="Gene3D" id="2.40.30.10">
    <property type="entry name" value="Translation factors"/>
    <property type="match status" value="1"/>
</dbReference>
<dbReference type="SUPFAM" id="SSF52540">
    <property type="entry name" value="P-loop containing nucleoside triphosphate hydrolases"/>
    <property type="match status" value="1"/>
</dbReference>
<dbReference type="Pfam" id="PF00009">
    <property type="entry name" value="GTP_EFTU"/>
    <property type="match status" value="1"/>
</dbReference>